<dbReference type="InterPro" id="IPR003594">
    <property type="entry name" value="HATPase_dom"/>
</dbReference>
<dbReference type="InterPro" id="IPR050428">
    <property type="entry name" value="TCS_sensor_his_kinase"/>
</dbReference>
<organism evidence="16 17">
    <name type="scientific">Streptosporangium carneum</name>
    <dbReference type="NCBI Taxonomy" id="47481"/>
    <lineage>
        <taxon>Bacteria</taxon>
        <taxon>Bacillati</taxon>
        <taxon>Actinomycetota</taxon>
        <taxon>Actinomycetes</taxon>
        <taxon>Streptosporangiales</taxon>
        <taxon>Streptosporangiaceae</taxon>
        <taxon>Streptosporangium</taxon>
    </lineage>
</organism>
<evidence type="ECO:0000256" key="8">
    <source>
        <dbReference type="ARBA" id="ARBA00022777"/>
    </source>
</evidence>
<evidence type="ECO:0000259" key="15">
    <source>
        <dbReference type="PROSITE" id="PS50885"/>
    </source>
</evidence>
<dbReference type="SMART" id="SM00304">
    <property type="entry name" value="HAMP"/>
    <property type="match status" value="1"/>
</dbReference>
<comment type="caution">
    <text evidence="16">The sequence shown here is derived from an EMBL/GenBank/DDBJ whole genome shotgun (WGS) entry which is preliminary data.</text>
</comment>
<keyword evidence="5" id="KW-0597">Phosphoprotein</keyword>
<proteinExistence type="predicted"/>
<feature type="transmembrane region" description="Helical" evidence="13">
    <location>
        <begin position="12"/>
        <end position="34"/>
    </location>
</feature>
<keyword evidence="17" id="KW-1185">Reference proteome</keyword>
<dbReference type="Pfam" id="PF02518">
    <property type="entry name" value="HATPase_c"/>
    <property type="match status" value="1"/>
</dbReference>
<dbReference type="Pfam" id="PF00512">
    <property type="entry name" value="HisKA"/>
    <property type="match status" value="1"/>
</dbReference>
<dbReference type="InterPro" id="IPR003660">
    <property type="entry name" value="HAMP_dom"/>
</dbReference>
<dbReference type="EMBL" id="BSEV01000023">
    <property type="protein sequence ID" value="GLK13568.1"/>
    <property type="molecule type" value="Genomic_DNA"/>
</dbReference>
<evidence type="ECO:0000313" key="16">
    <source>
        <dbReference type="EMBL" id="GLK13568.1"/>
    </source>
</evidence>
<feature type="transmembrane region" description="Helical" evidence="13">
    <location>
        <begin position="83"/>
        <end position="105"/>
    </location>
</feature>
<dbReference type="PANTHER" id="PTHR45436">
    <property type="entry name" value="SENSOR HISTIDINE KINASE YKOH"/>
    <property type="match status" value="1"/>
</dbReference>
<keyword evidence="6" id="KW-0808">Transferase</keyword>
<keyword evidence="11 13" id="KW-0472">Membrane</keyword>
<evidence type="ECO:0000256" key="2">
    <source>
        <dbReference type="ARBA" id="ARBA00004141"/>
    </source>
</evidence>
<dbReference type="SUPFAM" id="SSF47384">
    <property type="entry name" value="Homodimeric domain of signal transducing histidine kinase"/>
    <property type="match status" value="1"/>
</dbReference>
<feature type="compositionally biased region" description="Basic and acidic residues" evidence="12">
    <location>
        <begin position="378"/>
        <end position="391"/>
    </location>
</feature>
<dbReference type="CDD" id="cd00082">
    <property type="entry name" value="HisKA"/>
    <property type="match status" value="1"/>
</dbReference>
<comment type="subcellular location">
    <subcellularLocation>
        <location evidence="3">Cell membrane</location>
    </subcellularLocation>
    <subcellularLocation>
        <location evidence="2">Membrane</location>
        <topology evidence="2">Multi-pass membrane protein</topology>
    </subcellularLocation>
</comment>
<dbReference type="GO" id="GO:0000155">
    <property type="term" value="F:phosphorelay sensor kinase activity"/>
    <property type="evidence" value="ECO:0007669"/>
    <property type="project" value="InterPro"/>
</dbReference>
<dbReference type="PROSITE" id="PS50109">
    <property type="entry name" value="HIS_KIN"/>
    <property type="match status" value="1"/>
</dbReference>
<gene>
    <name evidence="16" type="ORF">GCM10017600_69790</name>
</gene>
<reference evidence="16" key="1">
    <citation type="journal article" date="2014" name="Int. J. Syst. Evol. Microbiol.">
        <title>Complete genome sequence of Corynebacterium casei LMG S-19264T (=DSM 44701T), isolated from a smear-ripened cheese.</title>
        <authorList>
            <consortium name="US DOE Joint Genome Institute (JGI-PGF)"/>
            <person name="Walter F."/>
            <person name="Albersmeier A."/>
            <person name="Kalinowski J."/>
            <person name="Ruckert C."/>
        </authorList>
    </citation>
    <scope>NUCLEOTIDE SEQUENCE</scope>
    <source>
        <strain evidence="16">VKM Ac-2007</strain>
    </source>
</reference>
<evidence type="ECO:0000256" key="9">
    <source>
        <dbReference type="ARBA" id="ARBA00022989"/>
    </source>
</evidence>
<sequence>MSARRLPVRWRLTVVYGSLFFLAAVILVVVNHFVVTRIAGEPFEIDGRPVGADLPPESAERALFRHVAAQVNTYRDQVVASTVVWSILATMLVGLAGLAVGWTVARRALAPLRTVTEAARRLSDSTLHRRISMDGPDDEIRELADTFDSMLERLDRAFDGQRRFVANASHELRTPLAIDRALLQVSFADPALPAALRPVRDELLASNARQVRLIEGLLTLAHTERELTDREPVDLADLARAALAGRPEAGTGLAPAPAVGDAVLLERVIANLVDNAVKYNDERGTVSVRTGADSAGSFVTVENTGPEIAGPLVPRLFEPFRRLNDDRTGSASGAGLGLSIVRAVAHAHGGVAEAVPRDGGGLVVTVRLRPAEAFPGGDPRRTSPHGRDDET</sequence>
<dbReference type="InterPro" id="IPR003661">
    <property type="entry name" value="HisK_dim/P_dom"/>
</dbReference>
<evidence type="ECO:0000256" key="6">
    <source>
        <dbReference type="ARBA" id="ARBA00022679"/>
    </source>
</evidence>
<feature type="domain" description="Histidine kinase" evidence="14">
    <location>
        <begin position="167"/>
        <end position="372"/>
    </location>
</feature>
<name>A0A9W6I9B5_9ACTN</name>
<dbReference type="InterPro" id="IPR036890">
    <property type="entry name" value="HATPase_C_sf"/>
</dbReference>
<evidence type="ECO:0000256" key="12">
    <source>
        <dbReference type="SAM" id="MobiDB-lite"/>
    </source>
</evidence>
<dbReference type="CDD" id="cd00075">
    <property type="entry name" value="HATPase"/>
    <property type="match status" value="1"/>
</dbReference>
<dbReference type="PROSITE" id="PS50885">
    <property type="entry name" value="HAMP"/>
    <property type="match status" value="1"/>
</dbReference>
<dbReference type="AlphaFoldDB" id="A0A9W6I9B5"/>
<comment type="catalytic activity">
    <reaction evidence="1">
        <text>ATP + protein L-histidine = ADP + protein N-phospho-L-histidine.</text>
        <dbReference type="EC" id="2.7.13.3"/>
    </reaction>
</comment>
<evidence type="ECO:0000313" key="17">
    <source>
        <dbReference type="Proteomes" id="UP001143474"/>
    </source>
</evidence>
<dbReference type="SMART" id="SM00387">
    <property type="entry name" value="HATPase_c"/>
    <property type="match status" value="1"/>
</dbReference>
<dbReference type="Gene3D" id="6.10.340.10">
    <property type="match status" value="1"/>
</dbReference>
<keyword evidence="10" id="KW-0902">Two-component regulatory system</keyword>
<evidence type="ECO:0000256" key="7">
    <source>
        <dbReference type="ARBA" id="ARBA00022692"/>
    </source>
</evidence>
<keyword evidence="9 13" id="KW-1133">Transmembrane helix</keyword>
<dbReference type="EC" id="2.7.13.3" evidence="4"/>
<dbReference type="Proteomes" id="UP001143474">
    <property type="component" value="Unassembled WGS sequence"/>
</dbReference>
<evidence type="ECO:0000256" key="5">
    <source>
        <dbReference type="ARBA" id="ARBA00022553"/>
    </source>
</evidence>
<dbReference type="GO" id="GO:0005886">
    <property type="term" value="C:plasma membrane"/>
    <property type="evidence" value="ECO:0007669"/>
    <property type="project" value="UniProtKB-SubCell"/>
</dbReference>
<evidence type="ECO:0000259" key="14">
    <source>
        <dbReference type="PROSITE" id="PS50109"/>
    </source>
</evidence>
<protein>
    <recommendedName>
        <fullName evidence="4">histidine kinase</fullName>
        <ecNumber evidence="4">2.7.13.3</ecNumber>
    </recommendedName>
</protein>
<evidence type="ECO:0000256" key="11">
    <source>
        <dbReference type="ARBA" id="ARBA00023136"/>
    </source>
</evidence>
<dbReference type="InterPro" id="IPR005467">
    <property type="entry name" value="His_kinase_dom"/>
</dbReference>
<evidence type="ECO:0000256" key="4">
    <source>
        <dbReference type="ARBA" id="ARBA00012438"/>
    </source>
</evidence>
<evidence type="ECO:0000256" key="13">
    <source>
        <dbReference type="SAM" id="Phobius"/>
    </source>
</evidence>
<reference evidence="16" key="2">
    <citation type="submission" date="2023-01" db="EMBL/GenBank/DDBJ databases">
        <authorList>
            <person name="Sun Q."/>
            <person name="Evtushenko L."/>
        </authorList>
    </citation>
    <scope>NUCLEOTIDE SEQUENCE</scope>
    <source>
        <strain evidence="16">VKM Ac-2007</strain>
    </source>
</reference>
<dbReference type="CDD" id="cd06225">
    <property type="entry name" value="HAMP"/>
    <property type="match status" value="1"/>
</dbReference>
<feature type="region of interest" description="Disordered" evidence="12">
    <location>
        <begin position="370"/>
        <end position="391"/>
    </location>
</feature>
<dbReference type="SUPFAM" id="SSF158472">
    <property type="entry name" value="HAMP domain-like"/>
    <property type="match status" value="1"/>
</dbReference>
<dbReference type="Pfam" id="PF00672">
    <property type="entry name" value="HAMP"/>
    <property type="match status" value="1"/>
</dbReference>
<keyword evidence="7 13" id="KW-0812">Transmembrane</keyword>
<dbReference type="SUPFAM" id="SSF55874">
    <property type="entry name" value="ATPase domain of HSP90 chaperone/DNA topoisomerase II/histidine kinase"/>
    <property type="match status" value="1"/>
</dbReference>
<dbReference type="SMART" id="SM00388">
    <property type="entry name" value="HisKA"/>
    <property type="match status" value="1"/>
</dbReference>
<dbReference type="InterPro" id="IPR004358">
    <property type="entry name" value="Sig_transdc_His_kin-like_C"/>
</dbReference>
<dbReference type="RefSeq" id="WP_271221846.1">
    <property type="nucleotide sequence ID" value="NZ_BAAAVD010000063.1"/>
</dbReference>
<evidence type="ECO:0000256" key="3">
    <source>
        <dbReference type="ARBA" id="ARBA00004236"/>
    </source>
</evidence>
<evidence type="ECO:0000256" key="1">
    <source>
        <dbReference type="ARBA" id="ARBA00000085"/>
    </source>
</evidence>
<dbReference type="PANTHER" id="PTHR45436:SF15">
    <property type="entry name" value="SENSOR HISTIDINE KINASE CUSS"/>
    <property type="match status" value="1"/>
</dbReference>
<evidence type="ECO:0000256" key="10">
    <source>
        <dbReference type="ARBA" id="ARBA00023012"/>
    </source>
</evidence>
<keyword evidence="8 16" id="KW-0418">Kinase</keyword>
<dbReference type="InterPro" id="IPR036097">
    <property type="entry name" value="HisK_dim/P_sf"/>
</dbReference>
<feature type="domain" description="HAMP" evidence="15">
    <location>
        <begin position="106"/>
        <end position="159"/>
    </location>
</feature>
<dbReference type="Gene3D" id="3.30.565.10">
    <property type="entry name" value="Histidine kinase-like ATPase, C-terminal domain"/>
    <property type="match status" value="1"/>
</dbReference>
<accession>A0A9W6I9B5</accession>
<dbReference type="Gene3D" id="1.10.287.130">
    <property type="match status" value="1"/>
</dbReference>
<dbReference type="PRINTS" id="PR00344">
    <property type="entry name" value="BCTRLSENSOR"/>
</dbReference>